<organism evidence="3 5">
    <name type="scientific">Rubroshorea leprosula</name>
    <dbReference type="NCBI Taxonomy" id="152421"/>
    <lineage>
        <taxon>Eukaryota</taxon>
        <taxon>Viridiplantae</taxon>
        <taxon>Streptophyta</taxon>
        <taxon>Embryophyta</taxon>
        <taxon>Tracheophyta</taxon>
        <taxon>Spermatophyta</taxon>
        <taxon>Magnoliopsida</taxon>
        <taxon>eudicotyledons</taxon>
        <taxon>Gunneridae</taxon>
        <taxon>Pentapetalae</taxon>
        <taxon>rosids</taxon>
        <taxon>malvids</taxon>
        <taxon>Malvales</taxon>
        <taxon>Dipterocarpaceae</taxon>
        <taxon>Rubroshorea</taxon>
    </lineage>
</organism>
<evidence type="ECO:0000313" key="5">
    <source>
        <dbReference type="Proteomes" id="UP001054252"/>
    </source>
</evidence>
<feature type="region of interest" description="Disordered" evidence="1">
    <location>
        <begin position="51"/>
        <end position="95"/>
    </location>
</feature>
<feature type="chain" id="PRO_5044714646" description="Transmembrane protein" evidence="2">
    <location>
        <begin position="29"/>
        <end position="95"/>
    </location>
</feature>
<reference evidence="3 5" key="1">
    <citation type="journal article" date="2021" name="Commun. Biol.">
        <title>The genome of Shorea leprosula (Dipterocarpaceae) highlights the ecological relevance of drought in aseasonal tropical rainforests.</title>
        <authorList>
            <person name="Ng K.K.S."/>
            <person name="Kobayashi M.J."/>
            <person name="Fawcett J.A."/>
            <person name="Hatakeyama M."/>
            <person name="Paape T."/>
            <person name="Ng C.H."/>
            <person name="Ang C.C."/>
            <person name="Tnah L.H."/>
            <person name="Lee C.T."/>
            <person name="Nishiyama T."/>
            <person name="Sese J."/>
            <person name="O'Brien M.J."/>
            <person name="Copetti D."/>
            <person name="Mohd Noor M.I."/>
            <person name="Ong R.C."/>
            <person name="Putra M."/>
            <person name="Sireger I.Z."/>
            <person name="Indrioko S."/>
            <person name="Kosugi Y."/>
            <person name="Izuno A."/>
            <person name="Isagi Y."/>
            <person name="Lee S.L."/>
            <person name="Shimizu K.K."/>
        </authorList>
    </citation>
    <scope>NUCLEOTIDE SEQUENCE [LARGE SCALE GENOMIC DNA]</scope>
    <source>
        <strain evidence="3">214</strain>
    </source>
</reference>
<accession>A0AAV5IUY5</accession>
<proteinExistence type="predicted"/>
<evidence type="ECO:0000313" key="4">
    <source>
        <dbReference type="EMBL" id="GKV53842.1"/>
    </source>
</evidence>
<dbReference type="Proteomes" id="UP001054252">
    <property type="component" value="Unassembled WGS sequence"/>
</dbReference>
<feature type="signal peptide" evidence="2">
    <location>
        <begin position="1"/>
        <end position="28"/>
    </location>
</feature>
<sequence length="95" mass="10671">MEAKSSLYAFILIFGLLFSHGIIEVVSGSSLDAVPSHFPYKFKVVSNKYGGKLLQSPQPNKRRSQYRPGPPRRIRPTTLSRSTLNPPFHFKSPPT</sequence>
<dbReference type="AlphaFoldDB" id="A0AAV5IUY5"/>
<comment type="caution">
    <text evidence="3">The sequence shown here is derived from an EMBL/GenBank/DDBJ whole genome shotgun (WGS) entry which is preliminary data.</text>
</comment>
<evidence type="ECO:0000313" key="3">
    <source>
        <dbReference type="EMBL" id="GKV02401.1"/>
    </source>
</evidence>
<evidence type="ECO:0000256" key="2">
    <source>
        <dbReference type="SAM" id="SignalP"/>
    </source>
</evidence>
<feature type="compositionally biased region" description="Basic residues" evidence="1">
    <location>
        <begin position="60"/>
        <end position="75"/>
    </location>
</feature>
<keyword evidence="5" id="KW-1185">Reference proteome</keyword>
<protein>
    <recommendedName>
        <fullName evidence="6">Transmembrane protein</fullName>
    </recommendedName>
</protein>
<keyword evidence="2" id="KW-0732">Signal</keyword>
<evidence type="ECO:0008006" key="6">
    <source>
        <dbReference type="Google" id="ProtNLM"/>
    </source>
</evidence>
<gene>
    <name evidence="3" type="ORF">SLEP1_g14838</name>
    <name evidence="4" type="ORF">SLEP1_g60355</name>
</gene>
<name>A0AAV5IUY5_9ROSI</name>
<dbReference type="EMBL" id="BPVZ01002023">
    <property type="protein sequence ID" value="GKV53842.1"/>
    <property type="molecule type" value="Genomic_DNA"/>
</dbReference>
<evidence type="ECO:0000256" key="1">
    <source>
        <dbReference type="SAM" id="MobiDB-lite"/>
    </source>
</evidence>
<dbReference type="EMBL" id="BPVZ01000018">
    <property type="protein sequence ID" value="GKV02401.1"/>
    <property type="molecule type" value="Genomic_DNA"/>
</dbReference>